<accession>A0ABN9JU17</accession>
<reference evidence="2 3" key="1">
    <citation type="submission" date="2023-07" db="EMBL/GenBank/DDBJ databases">
        <authorList>
            <person name="Peeters C."/>
        </authorList>
    </citation>
    <scope>NUCLEOTIDE SEQUENCE [LARGE SCALE GENOMIC DNA]</scope>
    <source>
        <strain evidence="2 3">LMG 18101</strain>
    </source>
</reference>
<gene>
    <name evidence="2" type="ORF">LMG18101_05253</name>
</gene>
<organism evidence="2 3">
    <name type="scientific">Ralstonia flaminis</name>
    <dbReference type="NCBI Taxonomy" id="3058597"/>
    <lineage>
        <taxon>Bacteria</taxon>
        <taxon>Pseudomonadati</taxon>
        <taxon>Pseudomonadota</taxon>
        <taxon>Betaproteobacteria</taxon>
        <taxon>Burkholderiales</taxon>
        <taxon>Burkholderiaceae</taxon>
        <taxon>Ralstonia</taxon>
    </lineage>
</organism>
<comment type="caution">
    <text evidence="2">The sequence shown here is derived from an EMBL/GenBank/DDBJ whole genome shotgun (WGS) entry which is preliminary data.</text>
</comment>
<dbReference type="Proteomes" id="UP001189757">
    <property type="component" value="Unassembled WGS sequence"/>
</dbReference>
<feature type="region of interest" description="Disordered" evidence="1">
    <location>
        <begin position="1"/>
        <end position="20"/>
    </location>
</feature>
<evidence type="ECO:0000313" key="2">
    <source>
        <dbReference type="EMBL" id="CAJ0822893.1"/>
    </source>
</evidence>
<sequence>MLAVPALDGTTDNSVAPVNGPPVAPSVRSTLIGWPDDVAACFCATAIGTPLTLTVTGIGADVPAVLISA</sequence>
<dbReference type="EMBL" id="CATZLL010000033">
    <property type="protein sequence ID" value="CAJ0822893.1"/>
    <property type="molecule type" value="Genomic_DNA"/>
</dbReference>
<protein>
    <submittedName>
        <fullName evidence="2">Uncharacterized protein</fullName>
    </submittedName>
</protein>
<name>A0ABN9JU17_9RALS</name>
<evidence type="ECO:0000256" key="1">
    <source>
        <dbReference type="SAM" id="MobiDB-lite"/>
    </source>
</evidence>
<evidence type="ECO:0000313" key="3">
    <source>
        <dbReference type="Proteomes" id="UP001189757"/>
    </source>
</evidence>
<keyword evidence="3" id="KW-1185">Reference proteome</keyword>
<proteinExistence type="predicted"/>